<accession>A0ABP7JD40</accession>
<evidence type="ECO:0000313" key="2">
    <source>
        <dbReference type="EMBL" id="GAA3842034.1"/>
    </source>
</evidence>
<sequence length="158" mass="16867">MPEEAREPEPMGTVLGRGRGSKGMVPGRGWGWTVTVLGQGREPRVMGLGREWGWTVTVLRRGWGPRVMVRGPGWGWTEIVLGRGEPAVVTELGGPGMTRAVRPPACHSSTTSRRSRPGAVRYLGAVLPPCPAGTRLRPGKAARPGCPDVRGSRRAGSE</sequence>
<keyword evidence="3" id="KW-1185">Reference proteome</keyword>
<gene>
    <name evidence="2" type="ORF">GCM10022226_75760</name>
</gene>
<organism evidence="2 3">
    <name type="scientific">Sphaerisporangium flaviroseum</name>
    <dbReference type="NCBI Taxonomy" id="509199"/>
    <lineage>
        <taxon>Bacteria</taxon>
        <taxon>Bacillati</taxon>
        <taxon>Actinomycetota</taxon>
        <taxon>Actinomycetes</taxon>
        <taxon>Streptosporangiales</taxon>
        <taxon>Streptosporangiaceae</taxon>
        <taxon>Sphaerisporangium</taxon>
    </lineage>
</organism>
<protein>
    <submittedName>
        <fullName evidence="2">Uncharacterized protein</fullName>
    </submittedName>
</protein>
<evidence type="ECO:0000313" key="3">
    <source>
        <dbReference type="Proteomes" id="UP001500888"/>
    </source>
</evidence>
<reference evidence="3" key="1">
    <citation type="journal article" date="2019" name="Int. J. Syst. Evol. Microbiol.">
        <title>The Global Catalogue of Microorganisms (GCM) 10K type strain sequencing project: providing services to taxonomists for standard genome sequencing and annotation.</title>
        <authorList>
            <consortium name="The Broad Institute Genomics Platform"/>
            <consortium name="The Broad Institute Genome Sequencing Center for Infectious Disease"/>
            <person name="Wu L."/>
            <person name="Ma J."/>
        </authorList>
    </citation>
    <scope>NUCLEOTIDE SEQUENCE [LARGE SCALE GENOMIC DNA]</scope>
    <source>
        <strain evidence="3">JCM 16908</strain>
    </source>
</reference>
<dbReference type="Proteomes" id="UP001500888">
    <property type="component" value="Unassembled WGS sequence"/>
</dbReference>
<feature type="region of interest" description="Disordered" evidence="1">
    <location>
        <begin position="92"/>
        <end position="117"/>
    </location>
</feature>
<evidence type="ECO:0000256" key="1">
    <source>
        <dbReference type="SAM" id="MobiDB-lite"/>
    </source>
</evidence>
<feature type="region of interest" description="Disordered" evidence="1">
    <location>
        <begin position="133"/>
        <end position="158"/>
    </location>
</feature>
<feature type="region of interest" description="Disordered" evidence="1">
    <location>
        <begin position="1"/>
        <end position="22"/>
    </location>
</feature>
<proteinExistence type="predicted"/>
<name>A0ABP7JD40_9ACTN</name>
<comment type="caution">
    <text evidence="2">The sequence shown here is derived from an EMBL/GenBank/DDBJ whole genome shotgun (WGS) entry which is preliminary data.</text>
</comment>
<dbReference type="EMBL" id="BAAAZR010000052">
    <property type="protein sequence ID" value="GAA3842034.1"/>
    <property type="molecule type" value="Genomic_DNA"/>
</dbReference>